<dbReference type="HAMAP" id="MF_00978">
    <property type="entry name" value="Bifunct_BirA"/>
    <property type="match status" value="1"/>
</dbReference>
<dbReference type="Pfam" id="PF08279">
    <property type="entry name" value="HTH_11"/>
    <property type="match status" value="1"/>
</dbReference>
<dbReference type="SUPFAM" id="SSF46785">
    <property type="entry name" value="Winged helix' DNA-binding domain"/>
    <property type="match status" value="1"/>
</dbReference>
<dbReference type="Gene3D" id="1.10.10.10">
    <property type="entry name" value="Winged helix-like DNA-binding domain superfamily/Winged helix DNA-binding domain"/>
    <property type="match status" value="1"/>
</dbReference>
<feature type="binding site" evidence="4">
    <location>
        <position position="189"/>
    </location>
    <ligand>
        <name>biotin</name>
        <dbReference type="ChEBI" id="CHEBI:57586"/>
    </ligand>
</feature>
<evidence type="ECO:0000256" key="4">
    <source>
        <dbReference type="HAMAP-Rule" id="MF_00978"/>
    </source>
</evidence>
<dbReference type="Proteomes" id="UP001497493">
    <property type="component" value="Chromosome"/>
</dbReference>
<dbReference type="Gene3D" id="2.30.30.100">
    <property type="match status" value="1"/>
</dbReference>
<dbReference type="PANTHER" id="PTHR12835">
    <property type="entry name" value="BIOTIN PROTEIN LIGASE"/>
    <property type="match status" value="1"/>
</dbReference>
<keyword evidence="4" id="KW-0067">ATP-binding</keyword>
<dbReference type="CDD" id="cd16442">
    <property type="entry name" value="BPL"/>
    <property type="match status" value="1"/>
</dbReference>
<protein>
    <recommendedName>
        <fullName evidence="4">Bifunctional ligase/repressor BirA</fullName>
    </recommendedName>
    <alternativeName>
        <fullName evidence="4">Biotin operon repressor</fullName>
    </alternativeName>
    <alternativeName>
        <fullName evidence="4">Biotin--[acetyl-CoA-carboxylase] ligase</fullName>
        <ecNumber evidence="4">6.3.4.15</ecNumber>
    </alternativeName>
    <alternativeName>
        <fullName evidence="4">Biotin--protein ligase</fullName>
    </alternativeName>
    <alternativeName>
        <fullName evidence="4">Biotin-[acetyl-CoA carboxylase] synthetase</fullName>
    </alternativeName>
</protein>
<dbReference type="Pfam" id="PF02237">
    <property type="entry name" value="BPL_C"/>
    <property type="match status" value="1"/>
</dbReference>
<dbReference type="EC" id="6.3.4.15" evidence="4"/>
<evidence type="ECO:0000313" key="6">
    <source>
        <dbReference type="EMBL" id="CAL1241257.1"/>
    </source>
</evidence>
<proteinExistence type="inferred from homology"/>
<keyword evidence="4" id="KW-0547">Nucleotide-binding</keyword>
<name>A0ABM9NKU5_9GAMM</name>
<dbReference type="PANTHER" id="PTHR12835:SF5">
    <property type="entry name" value="BIOTIN--PROTEIN LIGASE"/>
    <property type="match status" value="1"/>
</dbReference>
<dbReference type="InterPro" id="IPR004408">
    <property type="entry name" value="Biotin_CoA_COase_ligase"/>
</dbReference>
<dbReference type="InterPro" id="IPR036390">
    <property type="entry name" value="WH_DNA-bd_sf"/>
</dbReference>
<dbReference type="RefSeq" id="WP_348757787.1">
    <property type="nucleotide sequence ID" value="NZ_OZ026884.1"/>
</dbReference>
<evidence type="ECO:0000259" key="5">
    <source>
        <dbReference type="PROSITE" id="PS51733"/>
    </source>
</evidence>
<keyword evidence="7" id="KW-1185">Reference proteome</keyword>
<feature type="DNA-binding region" description="H-T-H motif" evidence="4">
    <location>
        <begin position="22"/>
        <end position="41"/>
    </location>
</feature>
<feature type="domain" description="BPL/LPL catalytic" evidence="5">
    <location>
        <begin position="78"/>
        <end position="262"/>
    </location>
</feature>
<keyword evidence="1 4" id="KW-0436">Ligase</keyword>
<keyword evidence="4" id="KW-0238">DNA-binding</keyword>
<keyword evidence="4" id="KW-0805">Transcription regulation</keyword>
<dbReference type="InterPro" id="IPR045864">
    <property type="entry name" value="aa-tRNA-synth_II/BPL/LPL"/>
</dbReference>
<feature type="binding site" evidence="4">
    <location>
        <begin position="95"/>
        <end position="97"/>
    </location>
    <ligand>
        <name>biotin</name>
        <dbReference type="ChEBI" id="CHEBI:57586"/>
    </ligand>
</feature>
<dbReference type="SUPFAM" id="SSF55681">
    <property type="entry name" value="Class II aaRS and biotin synthetases"/>
    <property type="match status" value="1"/>
</dbReference>
<accession>A0ABM9NKU5</accession>
<sequence length="330" mass="35047">MATAALEKTLLHILSDQRFHSGSELAAALQVSRTAVWKAIRGLESLGLPVSAVPGKGYRVAGPLELLNAAAIEAGLTPEARALLTGLELHDRIDSTNSQLLRAAAAGADAGRACLAETQTAGRGRVGRRWLSPLGANIYLSLLWRYDEPSQAAGLSLALGVAVLRALAEVGVTGVGLKWPNDFLWNERKLGGLLVEVVGESHGSCAVVAGLGLNRHLPREWGRNLDQAWTDLTEIAGSALPSRNRLAAALLNQLLPVLAGYPASGLSAYLTEWRAHHHLQGREAVIRQGDAWIRGRILDVTAAGFLLLECADGARREFASGDLRLRLAGS</sequence>
<dbReference type="InterPro" id="IPR013196">
    <property type="entry name" value="HTH_11"/>
</dbReference>
<evidence type="ECO:0000256" key="1">
    <source>
        <dbReference type="ARBA" id="ARBA00022598"/>
    </source>
</evidence>
<feature type="binding site" evidence="4">
    <location>
        <position position="119"/>
    </location>
    <ligand>
        <name>biotin</name>
        <dbReference type="ChEBI" id="CHEBI:57586"/>
    </ligand>
</feature>
<dbReference type="InterPro" id="IPR036388">
    <property type="entry name" value="WH-like_DNA-bd_sf"/>
</dbReference>
<gene>
    <name evidence="4 6" type="primary">birA</name>
    <name evidence="6" type="ORF">MECH1_V1_2481</name>
</gene>
<keyword evidence="4" id="KW-0804">Transcription</keyword>
<comment type="similarity">
    <text evidence="4">Belongs to the biotin--protein ligase family.</text>
</comment>
<evidence type="ECO:0000313" key="7">
    <source>
        <dbReference type="Proteomes" id="UP001497493"/>
    </source>
</evidence>
<reference evidence="6 7" key="1">
    <citation type="submission" date="2024-04" db="EMBL/GenBank/DDBJ databases">
        <authorList>
            <person name="Cremers G."/>
        </authorList>
    </citation>
    <scope>NUCLEOTIDE SEQUENCE [LARGE SCALE GENOMIC DNA]</scope>
    <source>
        <strain evidence="6">MeCH1-AG</strain>
    </source>
</reference>
<dbReference type="InterPro" id="IPR003142">
    <property type="entry name" value="BPL_C"/>
</dbReference>
<dbReference type="NCBIfam" id="TIGR00121">
    <property type="entry name" value="birA_ligase"/>
    <property type="match status" value="1"/>
</dbReference>
<dbReference type="Pfam" id="PF03099">
    <property type="entry name" value="BPL_LplA_LipB"/>
    <property type="match status" value="1"/>
</dbReference>
<comment type="catalytic activity">
    <reaction evidence="3 4">
        <text>biotin + L-lysyl-[protein] + ATP = N(6)-biotinyl-L-lysyl-[protein] + AMP + diphosphate + H(+)</text>
        <dbReference type="Rhea" id="RHEA:11756"/>
        <dbReference type="Rhea" id="RHEA-COMP:9752"/>
        <dbReference type="Rhea" id="RHEA-COMP:10505"/>
        <dbReference type="ChEBI" id="CHEBI:15378"/>
        <dbReference type="ChEBI" id="CHEBI:29969"/>
        <dbReference type="ChEBI" id="CHEBI:30616"/>
        <dbReference type="ChEBI" id="CHEBI:33019"/>
        <dbReference type="ChEBI" id="CHEBI:57586"/>
        <dbReference type="ChEBI" id="CHEBI:83144"/>
        <dbReference type="ChEBI" id="CHEBI:456215"/>
        <dbReference type="EC" id="6.3.4.15"/>
    </reaction>
</comment>
<evidence type="ECO:0000256" key="2">
    <source>
        <dbReference type="ARBA" id="ARBA00023267"/>
    </source>
</evidence>
<dbReference type="EMBL" id="OZ026884">
    <property type="protein sequence ID" value="CAL1241257.1"/>
    <property type="molecule type" value="Genomic_DNA"/>
</dbReference>
<keyword evidence="4" id="KW-0678">Repressor</keyword>
<dbReference type="PROSITE" id="PS51733">
    <property type="entry name" value="BPL_LPL_CATALYTIC"/>
    <property type="match status" value="1"/>
</dbReference>
<evidence type="ECO:0000256" key="3">
    <source>
        <dbReference type="ARBA" id="ARBA00047846"/>
    </source>
</evidence>
<comment type="function">
    <text evidence="4">Acts both as a biotin--[acetyl-CoA-carboxylase] ligase and a biotin-operon repressor. In the presence of ATP, BirA activates biotin to form the BirA-biotinyl-5'-adenylate (BirA-bio-5'-AMP or holoBirA) complex. HoloBirA can either transfer the biotinyl moiety to the biotin carboxyl carrier protein (BCCP) subunit of acetyl-CoA carboxylase, or bind to the biotin operator site and inhibit transcription of the operon.</text>
</comment>
<dbReference type="InterPro" id="IPR004143">
    <property type="entry name" value="BPL_LPL_catalytic"/>
</dbReference>
<feature type="binding site" evidence="4">
    <location>
        <begin position="123"/>
        <end position="125"/>
    </location>
    <ligand>
        <name>biotin</name>
        <dbReference type="ChEBI" id="CHEBI:57586"/>
    </ligand>
</feature>
<organism evidence="6 7">
    <name type="scientific">Candidatus Methylocalor cossyra</name>
    <dbReference type="NCBI Taxonomy" id="3108543"/>
    <lineage>
        <taxon>Bacteria</taxon>
        <taxon>Pseudomonadati</taxon>
        <taxon>Pseudomonadota</taxon>
        <taxon>Gammaproteobacteria</taxon>
        <taxon>Methylococcales</taxon>
        <taxon>Methylococcaceae</taxon>
        <taxon>Candidatus Methylocalor</taxon>
    </lineage>
</organism>
<keyword evidence="2 4" id="KW-0092">Biotin</keyword>
<dbReference type="Gene3D" id="3.30.930.10">
    <property type="entry name" value="Bira Bifunctional Protein, Domain 2"/>
    <property type="match status" value="1"/>
</dbReference>
<dbReference type="InterPro" id="IPR030855">
    <property type="entry name" value="Bifunct_BirA"/>
</dbReference>
<dbReference type="GO" id="GO:0016874">
    <property type="term" value="F:ligase activity"/>
    <property type="evidence" value="ECO:0007669"/>
    <property type="project" value="UniProtKB-KW"/>
</dbReference>